<evidence type="ECO:0000259" key="9">
    <source>
        <dbReference type="SMART" id="SM01081"/>
    </source>
</evidence>
<dbReference type="SUPFAM" id="SSF55545">
    <property type="entry name" value="beta-N-acetylhexosaminidase-like domain"/>
    <property type="match status" value="2"/>
</dbReference>
<dbReference type="InterPro" id="IPR015883">
    <property type="entry name" value="Glyco_hydro_20_cat"/>
</dbReference>
<dbReference type="Pfam" id="PF00728">
    <property type="entry name" value="Glyco_hydro_20"/>
    <property type="match status" value="2"/>
</dbReference>
<dbReference type="PRINTS" id="PR00738">
    <property type="entry name" value="GLHYDRLASE20"/>
</dbReference>
<evidence type="ECO:0000256" key="6">
    <source>
        <dbReference type="ARBA" id="ARBA00030512"/>
    </source>
</evidence>
<comment type="catalytic activity">
    <reaction evidence="1">
        <text>Hydrolysis of terminal non-reducing N-acetyl-D-hexosamine residues in N-acetyl-beta-D-hexosaminides.</text>
        <dbReference type="EC" id="3.2.1.52"/>
    </reaction>
</comment>
<sequence>MNVYIVQRVKVCLVFLTLGLFFNHGNGAFTQESLNDISRTLEIKVNVVDNLEYNGAKHLFQLSLYNSGSNVIPESGWTIYFYSFFMIESDHLPNDGGFVLKSQNIRLNHIQGMLFSLEPVSGFGNITSKETKTLYFYGQNWAVSRTDIPPNWYITSPGLQPRVLKSTTPDNPRFVSNFESPKQWKRYNYDVYNPYTPEVRYNRYHVRDLGKVGKYIIPTPESITVDESSHVILDSNSWGISAESNFVKEAEYLAGKSGLHTETNKNIKAKTISLLKNSSLANEEYYLAIDPVGNHIVIKANTGPGMFYGIQSLLSLIDGSTDRKLPKTEISDKPRFQFRGMHLDVARNFHTKETVMKLLDVMAMYKMNKLHFHLTDDEGWRVEIAGLPELTSIASKRCHDLKDETCLISQLGSGPDNSTSGSGFYTRDEYIDIVKYAAGRHIEVIPEIDTPGHARAAIKAMEARFKRLSDAGQPNPSAHRLIDPSDTSAYSSVQMFNDNAVNPCIESTYNFISSVIDDLKTMHTAAGQPLRVFHFGGDEVANGAWENSSACIALNFSSSLTGREKYKLYFVQRVADLTNQKGLKLGGWEDGLMDANKNPYAINTLATSEVIANPWDNLVLSHATHLYFDHPYEPDPEERGLYWATRFTDTFKSFGYNADDLYKNIDVRRSGQPITKPEVCTSDNSGCPPLNKPENIIGMQGHLWSETVLSKENFDYMIFPRILSVAERAWHKASWETVEDKESRENQRNQDWELFANTIGYKEMKRLENMGVNSRLAPPGAKLMNHKLTVNTEFPGMQIEYSKDNGLTWKNIPEQYEPNDNFLLRSKSPNGLRVSRLTKFTLNGYLIQGSGMRIFHIGGSLYKLHPDPDTYRSILPNKEIVLEFRSKYWQSARTDIMPNWYIAAEGLQSQIIQNTEGESLNFVGPFDTVNKWKRFPNDKFNPYTPSARYAINGIVPDLKLPGKHLLPTPYLMTLDESSKVTISRGYWVVLDSAEFQNEIKYLTDKLHLVKVSTKPLSRYITFVKNTVLIDGQPSSSTEAYKLVIDPIKNVVTITANHSEGAFFGIQSMLRLSSKIGNGIELPKAEITDEPRFGYRGMHLDVSRNFHTVEDVKLLLNAMAAYKLNKFHFHLTDDEGWRLEIPGLPELTEVGSKRCDDLKEETCTLSQLGSGPTSGSSGSGYFTISQYQYILHEAKRLHIKVIPEFDMPGHARAAIKSMEKRYNYYKNNGNMTKANEFLLAEINDPSKYLTVQFFNDNAVNPCLESTYNFIGHIMKKVKEMHQAIQPLSMYHFGGDEVAGGAWLKSSACLKLMNETFGLKNGADLKEYFAKRVALIAQQEGLDVGSWEDGVMRTLTEPFDVNTLVTPPRKVFTYSWNNIFEWGSGDHAYIQANAGYKVILGHATHLYFDHPYEPDPEERGYYWATRFTDTFKTFSFVPGDIYYNADLKVSGEKLTQKDICKSTCLQLNKPENIIDEAVTEYL</sequence>
<evidence type="ECO:0000256" key="2">
    <source>
        <dbReference type="ARBA" id="ARBA00006285"/>
    </source>
</evidence>
<feature type="chain" id="PRO_5046580141" description="beta-N-acetylhexosaminidase" evidence="8">
    <location>
        <begin position="28"/>
        <end position="1480"/>
    </location>
</feature>
<keyword evidence="4" id="KW-0378">Hydrolase</keyword>
<dbReference type="InterPro" id="IPR004866">
    <property type="entry name" value="CHB/HEX_N_dom"/>
</dbReference>
<keyword evidence="11" id="KW-1185">Reference proteome</keyword>
<evidence type="ECO:0000256" key="4">
    <source>
        <dbReference type="ARBA" id="ARBA00022801"/>
    </source>
</evidence>
<dbReference type="Gene3D" id="3.30.379.10">
    <property type="entry name" value="Chitobiase/beta-hexosaminidase domain 2-like"/>
    <property type="match status" value="2"/>
</dbReference>
<keyword evidence="8" id="KW-0732">Signal</keyword>
<dbReference type="InterPro" id="IPR004867">
    <property type="entry name" value="CHB_C_dom"/>
</dbReference>
<dbReference type="InterPro" id="IPR015882">
    <property type="entry name" value="HEX_bac_N"/>
</dbReference>
<dbReference type="Pfam" id="PF03173">
    <property type="entry name" value="CHB_HEX"/>
    <property type="match status" value="2"/>
</dbReference>
<dbReference type="InterPro" id="IPR008965">
    <property type="entry name" value="CBM2/CBM3_carb-bd_dom_sf"/>
</dbReference>
<dbReference type="Pfam" id="PF03174">
    <property type="entry name" value="CHB_HEX_C"/>
    <property type="match status" value="1"/>
</dbReference>
<comment type="similarity">
    <text evidence="2">Belongs to the glycosyl hydrolase 20 family.</text>
</comment>
<dbReference type="Gene3D" id="2.60.40.290">
    <property type="match status" value="2"/>
</dbReference>
<dbReference type="SUPFAM" id="SSF51445">
    <property type="entry name" value="(Trans)glycosidases"/>
    <property type="match status" value="2"/>
</dbReference>
<feature type="domain" description="Chitobiase/beta-hexosaminidases N-terminal" evidence="9">
    <location>
        <begin position="805"/>
        <end position="947"/>
    </location>
</feature>
<evidence type="ECO:0000256" key="1">
    <source>
        <dbReference type="ARBA" id="ARBA00001231"/>
    </source>
</evidence>
<accession>A0ABQ9F2N8</accession>
<dbReference type="Proteomes" id="UP001217089">
    <property type="component" value="Unassembled WGS sequence"/>
</dbReference>
<name>A0ABQ9F2N8_TEGGR</name>
<dbReference type="PANTHER" id="PTHR22600:SF57">
    <property type="entry name" value="BETA-N-ACETYLHEXOSAMINIDASE"/>
    <property type="match status" value="1"/>
</dbReference>
<dbReference type="InterPro" id="IPR029018">
    <property type="entry name" value="Hex-like_dom2"/>
</dbReference>
<feature type="signal peptide" evidence="8">
    <location>
        <begin position="1"/>
        <end position="27"/>
    </location>
</feature>
<evidence type="ECO:0000256" key="3">
    <source>
        <dbReference type="ARBA" id="ARBA00012663"/>
    </source>
</evidence>
<protein>
    <recommendedName>
        <fullName evidence="3">beta-N-acetylhexosaminidase</fullName>
        <ecNumber evidence="3">3.2.1.52</ecNumber>
    </recommendedName>
    <alternativeName>
        <fullName evidence="6">Beta-N-acetylhexosaminidase</fullName>
    </alternativeName>
    <alternativeName>
        <fullName evidence="7">N-acetyl-beta-glucosaminidase</fullName>
    </alternativeName>
</protein>
<dbReference type="CDD" id="cd02847">
    <property type="entry name" value="E_set_Chitobiase_C"/>
    <property type="match status" value="1"/>
</dbReference>
<keyword evidence="5" id="KW-0326">Glycosidase</keyword>
<dbReference type="InterPro" id="IPR012291">
    <property type="entry name" value="CBM2_carb-bd_dom_sf"/>
</dbReference>
<dbReference type="EMBL" id="JARBDR010000496">
    <property type="protein sequence ID" value="KAJ8311647.1"/>
    <property type="molecule type" value="Genomic_DNA"/>
</dbReference>
<proteinExistence type="inferred from homology"/>
<dbReference type="SMART" id="SM01081">
    <property type="entry name" value="CHB_HEX"/>
    <property type="match status" value="2"/>
</dbReference>
<evidence type="ECO:0000313" key="11">
    <source>
        <dbReference type="Proteomes" id="UP001217089"/>
    </source>
</evidence>
<dbReference type="SUPFAM" id="SSF49384">
    <property type="entry name" value="Carbohydrate-binding domain"/>
    <property type="match status" value="2"/>
</dbReference>
<reference evidence="10 11" key="1">
    <citation type="submission" date="2022-12" db="EMBL/GenBank/DDBJ databases">
        <title>Chromosome-level genome of Tegillarca granosa.</title>
        <authorList>
            <person name="Kim J."/>
        </authorList>
    </citation>
    <scope>NUCLEOTIDE SEQUENCE [LARGE SCALE GENOMIC DNA]</scope>
    <source>
        <strain evidence="10">Teg-2019</strain>
        <tissue evidence="10">Adductor muscle</tissue>
    </source>
</reference>
<dbReference type="InterPro" id="IPR014756">
    <property type="entry name" value="Ig_E-set"/>
</dbReference>
<comment type="caution">
    <text evidence="10">The sequence shown here is derived from an EMBL/GenBank/DDBJ whole genome shotgun (WGS) entry which is preliminary data.</text>
</comment>
<evidence type="ECO:0000256" key="7">
    <source>
        <dbReference type="ARBA" id="ARBA00033000"/>
    </source>
</evidence>
<gene>
    <name evidence="10" type="ORF">KUTeg_011002</name>
</gene>
<dbReference type="InterPro" id="IPR025705">
    <property type="entry name" value="Beta_hexosaminidase_sua/sub"/>
</dbReference>
<evidence type="ECO:0000313" key="10">
    <source>
        <dbReference type="EMBL" id="KAJ8311647.1"/>
    </source>
</evidence>
<evidence type="ECO:0000256" key="8">
    <source>
        <dbReference type="SAM" id="SignalP"/>
    </source>
</evidence>
<dbReference type="SUPFAM" id="SSF81296">
    <property type="entry name" value="E set domains"/>
    <property type="match status" value="1"/>
</dbReference>
<feature type="domain" description="Chitobiase/beta-hexosaminidases N-terminal" evidence="9">
    <location>
        <begin position="39"/>
        <end position="199"/>
    </location>
</feature>
<evidence type="ECO:0000256" key="5">
    <source>
        <dbReference type="ARBA" id="ARBA00023295"/>
    </source>
</evidence>
<organism evidence="10 11">
    <name type="scientific">Tegillarca granosa</name>
    <name type="common">Malaysian cockle</name>
    <name type="synonym">Anadara granosa</name>
    <dbReference type="NCBI Taxonomy" id="220873"/>
    <lineage>
        <taxon>Eukaryota</taxon>
        <taxon>Metazoa</taxon>
        <taxon>Spiralia</taxon>
        <taxon>Lophotrochozoa</taxon>
        <taxon>Mollusca</taxon>
        <taxon>Bivalvia</taxon>
        <taxon>Autobranchia</taxon>
        <taxon>Pteriomorphia</taxon>
        <taxon>Arcoida</taxon>
        <taxon>Arcoidea</taxon>
        <taxon>Arcidae</taxon>
        <taxon>Tegillarca</taxon>
    </lineage>
</organism>
<dbReference type="Gene3D" id="3.20.20.80">
    <property type="entry name" value="Glycosidases"/>
    <property type="match status" value="2"/>
</dbReference>
<dbReference type="Pfam" id="PF02838">
    <property type="entry name" value="Glyco_hydro_20b"/>
    <property type="match status" value="2"/>
</dbReference>
<dbReference type="PANTHER" id="PTHR22600">
    <property type="entry name" value="BETA-HEXOSAMINIDASE"/>
    <property type="match status" value="1"/>
</dbReference>
<dbReference type="EC" id="3.2.1.52" evidence="3"/>
<dbReference type="InterPro" id="IPR017853">
    <property type="entry name" value="GH"/>
</dbReference>